<organism evidence="8 9">
    <name type="scientific">Clupea harengus</name>
    <name type="common">Atlantic herring</name>
    <dbReference type="NCBI Taxonomy" id="7950"/>
    <lineage>
        <taxon>Eukaryota</taxon>
        <taxon>Metazoa</taxon>
        <taxon>Chordata</taxon>
        <taxon>Craniata</taxon>
        <taxon>Vertebrata</taxon>
        <taxon>Euteleostomi</taxon>
        <taxon>Actinopterygii</taxon>
        <taxon>Neopterygii</taxon>
        <taxon>Teleostei</taxon>
        <taxon>Clupei</taxon>
        <taxon>Clupeiformes</taxon>
        <taxon>Clupeoidei</taxon>
        <taxon>Clupeidae</taxon>
        <taxon>Clupea</taxon>
    </lineage>
</organism>
<dbReference type="KEGG" id="char:122132793"/>
<name>A0A8M1KLS9_CLUHA</name>
<feature type="domain" description="Macro" evidence="7">
    <location>
        <begin position="700"/>
        <end position="839"/>
    </location>
</feature>
<evidence type="ECO:0000256" key="5">
    <source>
        <dbReference type="ARBA" id="ARBA00023242"/>
    </source>
</evidence>
<evidence type="ECO:0000313" key="9">
    <source>
        <dbReference type="RefSeq" id="XP_042563338.1"/>
    </source>
</evidence>
<dbReference type="Pfam" id="PF23253">
    <property type="entry name" value="KH_PARP14_6"/>
    <property type="match status" value="1"/>
</dbReference>
<comment type="subcellular location">
    <subcellularLocation>
        <location evidence="1">Nucleus</location>
    </subcellularLocation>
</comment>
<dbReference type="Pfam" id="PF23251">
    <property type="entry name" value="KH_PARP14_4"/>
    <property type="match status" value="1"/>
</dbReference>
<dbReference type="GO" id="GO:0003714">
    <property type="term" value="F:transcription corepressor activity"/>
    <property type="evidence" value="ECO:0007669"/>
    <property type="project" value="TreeGrafter"/>
</dbReference>
<reference evidence="9" key="1">
    <citation type="submission" date="2025-08" db="UniProtKB">
        <authorList>
            <consortium name="RefSeq"/>
        </authorList>
    </citation>
    <scope>IDENTIFICATION</scope>
</reference>
<dbReference type="RefSeq" id="XP_042563338.1">
    <property type="nucleotide sequence ID" value="XM_042707404.1"/>
</dbReference>
<dbReference type="GO" id="GO:0005737">
    <property type="term" value="C:cytoplasm"/>
    <property type="evidence" value="ECO:0007669"/>
    <property type="project" value="TreeGrafter"/>
</dbReference>
<keyword evidence="5" id="KW-0539">Nucleus</keyword>
<feature type="region of interest" description="Disordered" evidence="6">
    <location>
        <begin position="1"/>
        <end position="37"/>
    </location>
</feature>
<gene>
    <name evidence="9" type="primary">LOC122132793</name>
</gene>
<dbReference type="GO" id="GO:0010629">
    <property type="term" value="P:negative regulation of gene expression"/>
    <property type="evidence" value="ECO:0007669"/>
    <property type="project" value="TreeGrafter"/>
</dbReference>
<dbReference type="InterPro" id="IPR057048">
    <property type="entry name" value="PARP14_KH_6"/>
</dbReference>
<sequence>MILILPDGKKTQSQSQDHQDEDPSASGSIEVQEERVEDSYRPNAVVVENIAEDMTRELLGLIVDNITGISEDDYSMELIYESCVAVVTFTHPDDVKKFQTEAKLSKMFQQYNLTARDLERTCCLRIEGLPLKAKEDLVSLYCEKFKVEVQSVAMKPEEKAAVVTFQKPEDVVTMLNTQHKIFKVEVSMHPYYKSLGTALYGKDRPRWKIPDSFPVSIHPALYEFLVKKQLRSHINDQMQAHFCQMSMQNTNVLLSPLPALLKMKGLTAKHIDGWKENTLDAFHHIMSKYAILEKVMNSEVCGSVAKELRLVVQDHVVMTMDSVKGQLTLAGMSRDIENLRGIVVGIIQKATDQFERETKSVSEVMDLPPDMYKLLQLDGLSQYITASCPQVSLNYKSSIKKLVLSGLRTEVLSVKTWVLENRLQMTQRAVELDRHIVDFLRAVDREVISDRLFFSKRIHAIYVIKDGAVVLTASSETSLSESMQRIKETLAFRVLTVEDQEVLRKSEWKTLNTELLSVYNTSREIRLLITSNKPDSLIIAGFIELVKEVSLNLEEFLRNHARIVDTVKVKCCAAARFIEKHKSDDWKKFAKVGEVVVKFHPRRPRINLSGERIYVKPALDAFKRMVTSLFIDELKVSKPGAKKFFQEQGSLLLSMMLRDHRCVVLLQDDDMVDEADDDEAYEGERLRQSSGLWGQVNTVSLGKHSVHIGHLTLEVSTGDITKETTDVIVNSSNGTFSLKSGVSMAILEAAGSAVESECSEIVSSPNFQPCQMIWTSSGRLPSLGTGQGGVSASAVADAMIEAIVSFVKKAKSHNIQFVKILIFQTNMVSVFHQSLLTRQAKGTEDDKGILDKMKGKKANNTENKEQLKWCAF</sequence>
<evidence type="ECO:0000256" key="6">
    <source>
        <dbReference type="SAM" id="MobiDB-lite"/>
    </source>
</evidence>
<dbReference type="GeneID" id="122132793"/>
<dbReference type="InterPro" id="IPR057050">
    <property type="entry name" value="RRM_PARP14_2"/>
</dbReference>
<dbReference type="InterPro" id="IPR057043">
    <property type="entry name" value="PARP14_KH_2"/>
</dbReference>
<dbReference type="Pfam" id="PF23248">
    <property type="entry name" value="KH_PARP14_2"/>
    <property type="match status" value="1"/>
</dbReference>
<keyword evidence="2" id="KW-0328">Glycosyltransferase</keyword>
<evidence type="ECO:0000256" key="4">
    <source>
        <dbReference type="ARBA" id="ARBA00023027"/>
    </source>
</evidence>
<evidence type="ECO:0000259" key="7">
    <source>
        <dbReference type="PROSITE" id="PS51154"/>
    </source>
</evidence>
<dbReference type="AlphaFoldDB" id="A0A8M1KLS9"/>
<evidence type="ECO:0000256" key="2">
    <source>
        <dbReference type="ARBA" id="ARBA00022676"/>
    </source>
</evidence>
<dbReference type="Pfam" id="PF23084">
    <property type="entry name" value="KH_PARP14_1"/>
    <property type="match status" value="1"/>
</dbReference>
<dbReference type="GO" id="GO:0003950">
    <property type="term" value="F:NAD+ poly-ADP-ribosyltransferase activity"/>
    <property type="evidence" value="ECO:0007669"/>
    <property type="project" value="TreeGrafter"/>
</dbReference>
<accession>A0A8M1KLS9</accession>
<dbReference type="GO" id="GO:1990404">
    <property type="term" value="F:NAD+-protein mono-ADP-ribosyltransferase activity"/>
    <property type="evidence" value="ECO:0007669"/>
    <property type="project" value="TreeGrafter"/>
</dbReference>
<dbReference type="Proteomes" id="UP000515152">
    <property type="component" value="Chromosome 3"/>
</dbReference>
<keyword evidence="3" id="KW-0808">Transferase</keyword>
<dbReference type="InterPro" id="IPR057047">
    <property type="entry name" value="PARP14_KH_5"/>
</dbReference>
<protein>
    <submittedName>
        <fullName evidence="9">Protein mono-ADP-ribosyltransferase PARP14-like</fullName>
    </submittedName>
</protein>
<keyword evidence="8" id="KW-1185">Reference proteome</keyword>
<dbReference type="Pfam" id="PF23245">
    <property type="entry name" value="RRM_PARP14_2"/>
    <property type="match status" value="1"/>
</dbReference>
<dbReference type="InterPro" id="IPR057046">
    <property type="entry name" value="PARP14_KH_4"/>
</dbReference>
<proteinExistence type="predicted"/>
<dbReference type="GO" id="GO:0070212">
    <property type="term" value="P:protein poly-ADP-ribosylation"/>
    <property type="evidence" value="ECO:0007669"/>
    <property type="project" value="TreeGrafter"/>
</dbReference>
<evidence type="ECO:0000256" key="3">
    <source>
        <dbReference type="ARBA" id="ARBA00022679"/>
    </source>
</evidence>
<dbReference type="Pfam" id="PF23085">
    <property type="entry name" value="RRM_PARP14_3"/>
    <property type="match status" value="1"/>
</dbReference>
<dbReference type="OrthoDB" id="6133115at2759"/>
<dbReference type="InterPro" id="IPR052056">
    <property type="entry name" value="Mono-ARTD/PARP"/>
</dbReference>
<dbReference type="PANTHER" id="PTHR14453">
    <property type="entry name" value="PARP/ZINC FINGER CCCH TYPE DOMAIN CONTAINING PROTEIN"/>
    <property type="match status" value="1"/>
</dbReference>
<dbReference type="InterPro" id="IPR057044">
    <property type="entry name" value="PARP14_KH_1"/>
</dbReference>
<dbReference type="Pfam" id="PF23249">
    <property type="entry name" value="KH_PARP14_3"/>
    <property type="match status" value="1"/>
</dbReference>
<dbReference type="GO" id="GO:0005634">
    <property type="term" value="C:nucleus"/>
    <property type="evidence" value="ECO:0007669"/>
    <property type="project" value="UniProtKB-SubCell"/>
</dbReference>
<evidence type="ECO:0000256" key="1">
    <source>
        <dbReference type="ARBA" id="ARBA00004123"/>
    </source>
</evidence>
<evidence type="ECO:0000313" key="8">
    <source>
        <dbReference type="Proteomes" id="UP000515152"/>
    </source>
</evidence>
<dbReference type="PROSITE" id="PS51154">
    <property type="entry name" value="MACRO"/>
    <property type="match status" value="1"/>
</dbReference>
<dbReference type="InterPro" id="IPR057045">
    <property type="entry name" value="PARP14_KH_3"/>
</dbReference>
<dbReference type="PANTHER" id="PTHR14453:SF106">
    <property type="entry name" value="POLY [ADP-RIBOSE] POLYMERASE"/>
    <property type="match status" value="1"/>
</dbReference>
<dbReference type="InterPro" id="IPR002589">
    <property type="entry name" value="Macro_dom"/>
</dbReference>
<dbReference type="Pfam" id="PF23252">
    <property type="entry name" value="KH_PARP14_5"/>
    <property type="match status" value="1"/>
</dbReference>
<keyword evidence="4" id="KW-0520">NAD</keyword>